<gene>
    <name evidence="1" type="ORF">BMI79_04055</name>
</gene>
<organism evidence="1 2">
    <name type="scientific">Serratia oryzae</name>
    <dbReference type="NCBI Taxonomy" id="2034155"/>
    <lineage>
        <taxon>Bacteria</taxon>
        <taxon>Pseudomonadati</taxon>
        <taxon>Pseudomonadota</taxon>
        <taxon>Gammaproteobacteria</taxon>
        <taxon>Enterobacterales</taxon>
        <taxon>Yersiniaceae</taxon>
        <taxon>Serratia</taxon>
    </lineage>
</organism>
<dbReference type="EMBL" id="MOXD01000002">
    <property type="protein sequence ID" value="OMQ25498.1"/>
    <property type="molecule type" value="Genomic_DNA"/>
</dbReference>
<comment type="caution">
    <text evidence="1">The sequence shown here is derived from an EMBL/GenBank/DDBJ whole genome shotgun (WGS) entry which is preliminary data.</text>
</comment>
<evidence type="ECO:0000313" key="1">
    <source>
        <dbReference type="EMBL" id="OMQ25498.1"/>
    </source>
</evidence>
<name>A0A1S8CMS5_9GAMM</name>
<accession>A0A1S8CMS5</accession>
<dbReference type="RefSeq" id="WP_076940700.1">
    <property type="nucleotide sequence ID" value="NZ_MOXD01000002.1"/>
</dbReference>
<keyword evidence="2" id="KW-1185">Reference proteome</keyword>
<sequence>MDREDKFKNIIIYSKNTVIGTALEYLCQPQSGCDVYVTRICDIATLFETLSVKSVDLIIIDGAPRCHFSLVFNLRAKWPTLPLMATQSYFLFSDRMMQEYFGHLILKEYDALLAGFPNISAAEHVGIAFAGSEWAGCQRASLAEISPEVVLIELNQWLRQRLAGVIISSKARAVAIDLLAQGYTPTEAGRLIGRSHKVIYHHRQAIKKCLGLNNFAMELIPSLTFSDACNVTATVPERDCSRSCTAGSESK</sequence>
<dbReference type="AlphaFoldDB" id="A0A1S8CMS5"/>
<dbReference type="Proteomes" id="UP000216021">
    <property type="component" value="Unassembled WGS sequence"/>
</dbReference>
<reference evidence="1 2" key="1">
    <citation type="submission" date="2016-11" db="EMBL/GenBank/DDBJ databases">
        <title>Rahnella oryzae sp. nov., isolated from rice root.</title>
        <authorList>
            <person name="Zhang X.-X."/>
            <person name="Zhang J."/>
        </authorList>
    </citation>
    <scope>NUCLEOTIDE SEQUENCE [LARGE SCALE GENOMIC DNA]</scope>
    <source>
        <strain evidence="1 2">J11-6</strain>
    </source>
</reference>
<evidence type="ECO:0000313" key="2">
    <source>
        <dbReference type="Proteomes" id="UP000216021"/>
    </source>
</evidence>
<protein>
    <submittedName>
        <fullName evidence="1">Uncharacterized protein</fullName>
    </submittedName>
</protein>
<proteinExistence type="predicted"/>
<dbReference type="OrthoDB" id="6638665at2"/>